<evidence type="ECO:0000313" key="3">
    <source>
        <dbReference type="Proteomes" id="UP000027138"/>
    </source>
</evidence>
<protein>
    <submittedName>
        <fullName evidence="2">Uncharacterized protein</fullName>
    </submittedName>
</protein>
<sequence length="95" mass="10757">MVVSPFFIKCSIYQRGNVRVDERSRLSPTPALEVDRNDEISPENSIARWPAFQSRSFSIPALIARTNTTEEFVSTRGSRWSARMPNSVPGGRRSQ</sequence>
<accession>A0A067KK16</accession>
<evidence type="ECO:0000256" key="1">
    <source>
        <dbReference type="SAM" id="MobiDB-lite"/>
    </source>
</evidence>
<organism evidence="2 3">
    <name type="scientific">Jatropha curcas</name>
    <name type="common">Barbados nut</name>
    <dbReference type="NCBI Taxonomy" id="180498"/>
    <lineage>
        <taxon>Eukaryota</taxon>
        <taxon>Viridiplantae</taxon>
        <taxon>Streptophyta</taxon>
        <taxon>Embryophyta</taxon>
        <taxon>Tracheophyta</taxon>
        <taxon>Spermatophyta</taxon>
        <taxon>Magnoliopsida</taxon>
        <taxon>eudicotyledons</taxon>
        <taxon>Gunneridae</taxon>
        <taxon>Pentapetalae</taxon>
        <taxon>rosids</taxon>
        <taxon>fabids</taxon>
        <taxon>Malpighiales</taxon>
        <taxon>Euphorbiaceae</taxon>
        <taxon>Crotonoideae</taxon>
        <taxon>Jatropheae</taxon>
        <taxon>Jatropha</taxon>
    </lineage>
</organism>
<name>A0A067KK16_JATCU</name>
<feature type="region of interest" description="Disordered" evidence="1">
    <location>
        <begin position="75"/>
        <end position="95"/>
    </location>
</feature>
<dbReference type="Proteomes" id="UP000027138">
    <property type="component" value="Unassembled WGS sequence"/>
</dbReference>
<keyword evidence="3" id="KW-1185">Reference proteome</keyword>
<proteinExistence type="predicted"/>
<dbReference type="AlphaFoldDB" id="A0A067KK16"/>
<reference evidence="2 3" key="1">
    <citation type="journal article" date="2014" name="PLoS ONE">
        <title>Global Analysis of Gene Expression Profiles in Physic Nut (Jatropha curcas L.) Seedlings Exposed to Salt Stress.</title>
        <authorList>
            <person name="Zhang L."/>
            <person name="Zhang C."/>
            <person name="Wu P."/>
            <person name="Chen Y."/>
            <person name="Li M."/>
            <person name="Jiang H."/>
            <person name="Wu G."/>
        </authorList>
    </citation>
    <scope>NUCLEOTIDE SEQUENCE [LARGE SCALE GENOMIC DNA]</scope>
    <source>
        <strain evidence="3">cv. GZQX0401</strain>
        <tissue evidence="2">Young leaves</tissue>
    </source>
</reference>
<dbReference type="EMBL" id="KK914578">
    <property type="protein sequence ID" value="KDP32600.1"/>
    <property type="molecule type" value="Genomic_DNA"/>
</dbReference>
<gene>
    <name evidence="2" type="ORF">JCGZ_13150</name>
</gene>
<evidence type="ECO:0000313" key="2">
    <source>
        <dbReference type="EMBL" id="KDP32600.1"/>
    </source>
</evidence>